<feature type="compositionally biased region" description="Low complexity" evidence="1">
    <location>
        <begin position="80"/>
        <end position="94"/>
    </location>
</feature>
<sequence>MTRFSSLLALVALLFVNATVSSTDFSSAVSSADPVTTVTTVLMSTVHLTSTTRFEMSGSKVTVQNSTSVRTEKPIDKTCTSTAPASTSPSTTVSGNMTIQTSTNASRNVTLVTSIVNATDSTAIAPIGPSTVVVTHTASHNTTHALPTANISSTYSAPPEATTNAAVGVQMGASVLFGAVFMAIFGA</sequence>
<keyword evidence="2" id="KW-0732">Signal</keyword>
<evidence type="ECO:0000256" key="1">
    <source>
        <dbReference type="SAM" id="MobiDB-lite"/>
    </source>
</evidence>
<proteinExistence type="predicted"/>
<organism evidence="3 4">
    <name type="scientific">Clathrospora elynae</name>
    <dbReference type="NCBI Taxonomy" id="706981"/>
    <lineage>
        <taxon>Eukaryota</taxon>
        <taxon>Fungi</taxon>
        <taxon>Dikarya</taxon>
        <taxon>Ascomycota</taxon>
        <taxon>Pezizomycotina</taxon>
        <taxon>Dothideomycetes</taxon>
        <taxon>Pleosporomycetidae</taxon>
        <taxon>Pleosporales</taxon>
        <taxon>Diademaceae</taxon>
        <taxon>Clathrospora</taxon>
    </lineage>
</organism>
<name>A0A6A5SB77_9PLEO</name>
<feature type="region of interest" description="Disordered" evidence="1">
    <location>
        <begin position="65"/>
        <end position="96"/>
    </location>
</feature>
<feature type="chain" id="PRO_5025443846" description="GPI anchored protein" evidence="2">
    <location>
        <begin position="23"/>
        <end position="187"/>
    </location>
</feature>
<evidence type="ECO:0000313" key="4">
    <source>
        <dbReference type="Proteomes" id="UP000800038"/>
    </source>
</evidence>
<dbReference type="EMBL" id="ML976162">
    <property type="protein sequence ID" value="KAF1936920.1"/>
    <property type="molecule type" value="Genomic_DNA"/>
</dbReference>
<reference evidence="3" key="1">
    <citation type="journal article" date="2020" name="Stud. Mycol.">
        <title>101 Dothideomycetes genomes: a test case for predicting lifestyles and emergence of pathogens.</title>
        <authorList>
            <person name="Haridas S."/>
            <person name="Albert R."/>
            <person name="Binder M."/>
            <person name="Bloem J."/>
            <person name="Labutti K."/>
            <person name="Salamov A."/>
            <person name="Andreopoulos B."/>
            <person name="Baker S."/>
            <person name="Barry K."/>
            <person name="Bills G."/>
            <person name="Bluhm B."/>
            <person name="Cannon C."/>
            <person name="Castanera R."/>
            <person name="Culley D."/>
            <person name="Daum C."/>
            <person name="Ezra D."/>
            <person name="Gonzalez J."/>
            <person name="Henrissat B."/>
            <person name="Kuo A."/>
            <person name="Liang C."/>
            <person name="Lipzen A."/>
            <person name="Lutzoni F."/>
            <person name="Magnuson J."/>
            <person name="Mondo S."/>
            <person name="Nolan M."/>
            <person name="Ohm R."/>
            <person name="Pangilinan J."/>
            <person name="Park H.-J."/>
            <person name="Ramirez L."/>
            <person name="Alfaro M."/>
            <person name="Sun H."/>
            <person name="Tritt A."/>
            <person name="Yoshinaga Y."/>
            <person name="Zwiers L.-H."/>
            <person name="Turgeon B."/>
            <person name="Goodwin S."/>
            <person name="Spatafora J."/>
            <person name="Crous P."/>
            <person name="Grigoriev I."/>
        </authorList>
    </citation>
    <scope>NUCLEOTIDE SEQUENCE</scope>
    <source>
        <strain evidence="3">CBS 161.51</strain>
    </source>
</reference>
<evidence type="ECO:0000313" key="3">
    <source>
        <dbReference type="EMBL" id="KAF1936920.1"/>
    </source>
</evidence>
<keyword evidence="4" id="KW-1185">Reference proteome</keyword>
<gene>
    <name evidence="3" type="ORF">EJ02DRAFT_515526</name>
</gene>
<accession>A0A6A5SB77</accession>
<dbReference type="AlphaFoldDB" id="A0A6A5SB77"/>
<protein>
    <recommendedName>
        <fullName evidence="5">GPI anchored protein</fullName>
    </recommendedName>
</protein>
<dbReference type="Proteomes" id="UP000800038">
    <property type="component" value="Unassembled WGS sequence"/>
</dbReference>
<feature type="signal peptide" evidence="2">
    <location>
        <begin position="1"/>
        <end position="22"/>
    </location>
</feature>
<evidence type="ECO:0000256" key="2">
    <source>
        <dbReference type="SAM" id="SignalP"/>
    </source>
</evidence>
<evidence type="ECO:0008006" key="5">
    <source>
        <dbReference type="Google" id="ProtNLM"/>
    </source>
</evidence>